<organism evidence="1 2">
    <name type="scientific">Entomophthora muscae</name>
    <dbReference type="NCBI Taxonomy" id="34485"/>
    <lineage>
        <taxon>Eukaryota</taxon>
        <taxon>Fungi</taxon>
        <taxon>Fungi incertae sedis</taxon>
        <taxon>Zoopagomycota</taxon>
        <taxon>Entomophthoromycotina</taxon>
        <taxon>Entomophthoromycetes</taxon>
        <taxon>Entomophthorales</taxon>
        <taxon>Entomophthoraceae</taxon>
        <taxon>Entomophthora</taxon>
    </lineage>
</organism>
<dbReference type="EMBL" id="QTSX02004981">
    <property type="protein sequence ID" value="KAJ9063037.1"/>
    <property type="molecule type" value="Genomic_DNA"/>
</dbReference>
<accession>A0ACC2SKX1</accession>
<sequence>MTFEKYLSLIAHNHIVLLFFPPAQKYFEIVYIPDIELTFLLFQGFWYHTKAAINNALSAAFYRSTVSNNSFGTSACCSQTHGHEEAANKHLPIVPSTQYSKHFTNTTEDDATRPLVAQNTETFTSNHPTLDLEYFHPHHLDLPPGHSRGQILTIVKEIPSTSPLA</sequence>
<evidence type="ECO:0000313" key="1">
    <source>
        <dbReference type="EMBL" id="KAJ9063037.1"/>
    </source>
</evidence>
<feature type="non-terminal residue" evidence="1">
    <location>
        <position position="165"/>
    </location>
</feature>
<gene>
    <name evidence="1" type="ORF">DSO57_1004329</name>
</gene>
<dbReference type="Proteomes" id="UP001165960">
    <property type="component" value="Unassembled WGS sequence"/>
</dbReference>
<proteinExistence type="predicted"/>
<reference evidence="1" key="1">
    <citation type="submission" date="2022-04" db="EMBL/GenBank/DDBJ databases">
        <title>Genome of the entomopathogenic fungus Entomophthora muscae.</title>
        <authorList>
            <person name="Elya C."/>
            <person name="Lovett B.R."/>
            <person name="Lee E."/>
            <person name="Macias A.M."/>
            <person name="Hajek A.E."/>
            <person name="De Bivort B.L."/>
            <person name="Kasson M.T."/>
            <person name="De Fine Licht H.H."/>
            <person name="Stajich J.E."/>
        </authorList>
    </citation>
    <scope>NUCLEOTIDE SEQUENCE</scope>
    <source>
        <strain evidence="1">Berkeley</strain>
    </source>
</reference>
<name>A0ACC2SKX1_9FUNG</name>
<keyword evidence="2" id="KW-1185">Reference proteome</keyword>
<evidence type="ECO:0000313" key="2">
    <source>
        <dbReference type="Proteomes" id="UP001165960"/>
    </source>
</evidence>
<comment type="caution">
    <text evidence="1">The sequence shown here is derived from an EMBL/GenBank/DDBJ whole genome shotgun (WGS) entry which is preliminary data.</text>
</comment>
<protein>
    <submittedName>
        <fullName evidence="1">Uncharacterized protein</fullName>
    </submittedName>
</protein>